<dbReference type="EMBL" id="JABZXJ010000061">
    <property type="protein sequence ID" value="MBF1650496.1"/>
    <property type="molecule type" value="Genomic_DNA"/>
</dbReference>
<gene>
    <name evidence="1" type="ORF">HXO56_10505</name>
</gene>
<proteinExistence type="predicted"/>
<organism evidence="1 2">
    <name type="scientific">Rothia dentocariosa</name>
    <dbReference type="NCBI Taxonomy" id="2047"/>
    <lineage>
        <taxon>Bacteria</taxon>
        <taxon>Bacillati</taxon>
        <taxon>Actinomycetota</taxon>
        <taxon>Actinomycetes</taxon>
        <taxon>Micrococcales</taxon>
        <taxon>Micrococcaceae</taxon>
        <taxon>Rothia</taxon>
    </lineage>
</organism>
<comment type="caution">
    <text evidence="1">The sequence shown here is derived from an EMBL/GenBank/DDBJ whole genome shotgun (WGS) entry which is preliminary data.</text>
</comment>
<reference evidence="1" key="1">
    <citation type="submission" date="2020-04" db="EMBL/GenBank/DDBJ databases">
        <title>Deep metagenomics examines the oral microbiome during advanced dental caries in children, revealing novel taxa and co-occurrences with host molecules.</title>
        <authorList>
            <person name="Baker J.L."/>
            <person name="Morton J.T."/>
            <person name="Dinis M."/>
            <person name="Alvarez R."/>
            <person name="Tran N.C."/>
            <person name="Knight R."/>
            <person name="Edlund A."/>
        </authorList>
    </citation>
    <scope>NUCLEOTIDE SEQUENCE</scope>
    <source>
        <strain evidence="1">JCVI_47_bin.4</strain>
    </source>
</reference>
<protein>
    <submittedName>
        <fullName evidence="1">Uncharacterized protein</fullName>
    </submittedName>
</protein>
<evidence type="ECO:0000313" key="1">
    <source>
        <dbReference type="EMBL" id="MBF1650496.1"/>
    </source>
</evidence>
<accession>A0A930KL81</accession>
<dbReference type="Proteomes" id="UP000769484">
    <property type="component" value="Unassembled WGS sequence"/>
</dbReference>
<dbReference type="AlphaFoldDB" id="A0A930KL81"/>
<name>A0A930KL81_9MICC</name>
<evidence type="ECO:0000313" key="2">
    <source>
        <dbReference type="Proteomes" id="UP000769484"/>
    </source>
</evidence>
<sequence length="98" mass="10960">MKAECYNCSSREIVFYDPDVKSGFCRVCSANPDTSTDNANNAFLMSKMYRPLGSLVTVYHENGRANFEGIVSGFELETNSYKIFVNGEHVSVKSELID</sequence>